<keyword evidence="3" id="KW-1185">Reference proteome</keyword>
<dbReference type="AlphaFoldDB" id="A0A1X7V0M2"/>
<name>A0A1X7V0M2_AMPQE</name>
<dbReference type="GO" id="GO:0003676">
    <property type="term" value="F:nucleic acid binding"/>
    <property type="evidence" value="ECO:0007669"/>
    <property type="project" value="InterPro"/>
</dbReference>
<dbReference type="SUPFAM" id="SSF82704">
    <property type="entry name" value="AlbA-like"/>
    <property type="match status" value="1"/>
</dbReference>
<proteinExistence type="predicted"/>
<dbReference type="InParanoid" id="A0A1X7V0M2"/>
<dbReference type="InterPro" id="IPR036882">
    <property type="entry name" value="Alba-like_dom_sf"/>
</dbReference>
<reference evidence="3" key="1">
    <citation type="journal article" date="2010" name="Nature">
        <title>The Amphimedon queenslandica genome and the evolution of animal complexity.</title>
        <authorList>
            <person name="Srivastava M."/>
            <person name="Simakov O."/>
            <person name="Chapman J."/>
            <person name="Fahey B."/>
            <person name="Gauthier M.E."/>
            <person name="Mitros T."/>
            <person name="Richards G.S."/>
            <person name="Conaco C."/>
            <person name="Dacre M."/>
            <person name="Hellsten U."/>
            <person name="Larroux C."/>
            <person name="Putnam N.H."/>
            <person name="Stanke M."/>
            <person name="Adamska M."/>
            <person name="Darling A."/>
            <person name="Degnan S.M."/>
            <person name="Oakley T.H."/>
            <person name="Plachetzki D.C."/>
            <person name="Zhai Y."/>
            <person name="Adamski M."/>
            <person name="Calcino A."/>
            <person name="Cummins S.F."/>
            <person name="Goodstein D.M."/>
            <person name="Harris C."/>
            <person name="Jackson D.J."/>
            <person name="Leys S.P."/>
            <person name="Shu S."/>
            <person name="Woodcroft B.J."/>
            <person name="Vervoort M."/>
            <person name="Kosik K.S."/>
            <person name="Manning G."/>
            <person name="Degnan B.M."/>
            <person name="Rokhsar D.S."/>
        </authorList>
    </citation>
    <scope>NUCLEOTIDE SEQUENCE [LARGE SCALE GENOMIC DNA]</scope>
</reference>
<protein>
    <recommendedName>
        <fullName evidence="4">DNA/RNA-binding protein Alba-like domain-containing protein</fullName>
    </recommendedName>
</protein>
<evidence type="ECO:0008006" key="4">
    <source>
        <dbReference type="Google" id="ProtNLM"/>
    </source>
</evidence>
<dbReference type="STRING" id="400682.A0A1X7V0M2"/>
<accession>A0A1X7V0M2</accession>
<organism evidence="2">
    <name type="scientific">Amphimedon queenslandica</name>
    <name type="common">Sponge</name>
    <dbReference type="NCBI Taxonomy" id="400682"/>
    <lineage>
        <taxon>Eukaryota</taxon>
        <taxon>Metazoa</taxon>
        <taxon>Porifera</taxon>
        <taxon>Demospongiae</taxon>
        <taxon>Heteroscleromorpha</taxon>
        <taxon>Haplosclerida</taxon>
        <taxon>Niphatidae</taxon>
        <taxon>Amphimedon</taxon>
    </lineage>
</organism>
<evidence type="ECO:0000313" key="3">
    <source>
        <dbReference type="Proteomes" id="UP000007879"/>
    </source>
</evidence>
<evidence type="ECO:0000256" key="1">
    <source>
        <dbReference type="SAM" id="MobiDB-lite"/>
    </source>
</evidence>
<gene>
    <name evidence="2" type="primary">109581504</name>
</gene>
<reference evidence="2" key="2">
    <citation type="submission" date="2017-05" db="UniProtKB">
        <authorList>
            <consortium name="EnsemblMetazoa"/>
        </authorList>
    </citation>
    <scope>IDENTIFICATION</scope>
</reference>
<dbReference type="KEGG" id="aqu:109581504"/>
<feature type="compositionally biased region" description="Polar residues" evidence="1">
    <location>
        <begin position="122"/>
        <end position="141"/>
    </location>
</feature>
<feature type="region of interest" description="Disordered" evidence="1">
    <location>
        <begin position="119"/>
        <end position="159"/>
    </location>
</feature>
<sequence>MEHYHKVSSQLIEKSQLPNELRIGPTSGRSNLLVEKAFSILNEHPSEGLIISSCGTYVTQAVGVIEQLKKQNDILQASFELYYVRVEDIWAPDQPGLDILKVKRRIPALQARLLCDQEKQVKASTIQPVSMSASPPTGGSTNKSNSSRKKRKDKSKDNK</sequence>
<dbReference type="EnsemblMetazoa" id="XM_019995656.1">
    <property type="protein sequence ID" value="XP_019851215.1"/>
    <property type="gene ID" value="LOC109581504"/>
</dbReference>
<evidence type="ECO:0000313" key="2">
    <source>
        <dbReference type="EnsemblMetazoa" id="Aqu2.1.33568_001"/>
    </source>
</evidence>
<dbReference type="Proteomes" id="UP000007879">
    <property type="component" value="Unassembled WGS sequence"/>
</dbReference>
<dbReference type="EnsemblMetazoa" id="Aqu2.1.33568_001">
    <property type="protein sequence ID" value="Aqu2.1.33568_001"/>
    <property type="gene ID" value="Aqu2.1.33568"/>
</dbReference>